<dbReference type="NCBIfam" id="TIGR00299">
    <property type="entry name" value="nickel pincer cofactor biosynthesis protein LarC"/>
    <property type="match status" value="1"/>
</dbReference>
<dbReference type="EMBL" id="JAUQYP010000001">
    <property type="protein sequence ID" value="MDO8108005.1"/>
    <property type="molecule type" value="Genomic_DNA"/>
</dbReference>
<gene>
    <name evidence="2 3" type="primary">larC</name>
    <name evidence="3" type="ORF">Q6348_12440</name>
</gene>
<name>A0ABT9DAS1_9CELL</name>
<evidence type="ECO:0000313" key="4">
    <source>
        <dbReference type="Proteomes" id="UP001232536"/>
    </source>
</evidence>
<comment type="function">
    <text evidence="2">Involved in the biosynthesis of a nickel-pincer cofactor ((SCS)Ni(II) pincer complex). Binds Ni(2+), and functions in nickel delivery to pyridinium-3,5-bisthiocarboxylic acid mononucleotide (P2TMN), to form the mature cofactor. Is thus probably required for the activation of nickel-pincer cofactor-dependent enzymes.</text>
</comment>
<dbReference type="Gene3D" id="3.10.20.300">
    <property type="entry name" value="mk0293 like domain"/>
    <property type="match status" value="1"/>
</dbReference>
<dbReference type="RefSeq" id="WP_304601595.1">
    <property type="nucleotide sequence ID" value="NZ_JAUQYP010000001.1"/>
</dbReference>
<evidence type="ECO:0000256" key="2">
    <source>
        <dbReference type="HAMAP-Rule" id="MF_01074"/>
    </source>
</evidence>
<comment type="caution">
    <text evidence="3">The sequence shown here is derived from an EMBL/GenBank/DDBJ whole genome shotgun (WGS) entry which is preliminary data.</text>
</comment>
<keyword evidence="2" id="KW-0456">Lyase</keyword>
<protein>
    <recommendedName>
        <fullName evidence="2">Pyridinium-3,5-bisthiocarboxylic acid mononucleotide nickel insertion protein</fullName>
        <shortName evidence="2">P2TMN nickel insertion protein</shortName>
        <ecNumber evidence="2">4.99.1.12</ecNumber>
    </recommendedName>
    <alternativeName>
        <fullName evidence="2">Nickel-pincer cofactor biosynthesis protein LarC</fullName>
    </alternativeName>
</protein>
<dbReference type="InterPro" id="IPR002822">
    <property type="entry name" value="Ni_insertion"/>
</dbReference>
<organism evidence="3 4">
    <name type="scientific">Actinotalea lenta</name>
    <dbReference type="NCBI Taxonomy" id="3064654"/>
    <lineage>
        <taxon>Bacteria</taxon>
        <taxon>Bacillati</taxon>
        <taxon>Actinomycetota</taxon>
        <taxon>Actinomycetes</taxon>
        <taxon>Micrococcales</taxon>
        <taxon>Cellulomonadaceae</taxon>
        <taxon>Actinotalea</taxon>
    </lineage>
</organism>
<evidence type="ECO:0000313" key="3">
    <source>
        <dbReference type="EMBL" id="MDO8108005.1"/>
    </source>
</evidence>
<keyword evidence="4" id="KW-1185">Reference proteome</keyword>
<dbReference type="Proteomes" id="UP001232536">
    <property type="component" value="Unassembled WGS sequence"/>
</dbReference>
<evidence type="ECO:0000256" key="1">
    <source>
        <dbReference type="ARBA" id="ARBA00022596"/>
    </source>
</evidence>
<reference evidence="3 4" key="1">
    <citation type="submission" date="2023-07" db="EMBL/GenBank/DDBJ databases">
        <title>Description of novel actinomycetes strains, isolated from tidal flat sediment.</title>
        <authorList>
            <person name="Lu C."/>
        </authorList>
    </citation>
    <scope>NUCLEOTIDE SEQUENCE [LARGE SCALE GENOMIC DNA]</scope>
    <source>
        <strain evidence="3 4">SYSU T00b441</strain>
    </source>
</reference>
<keyword evidence="1 2" id="KW-0533">Nickel</keyword>
<dbReference type="HAMAP" id="MF_01074">
    <property type="entry name" value="LarC"/>
    <property type="match status" value="1"/>
</dbReference>
<dbReference type="Pfam" id="PF01969">
    <property type="entry name" value="Ni_insertion"/>
    <property type="match status" value="1"/>
</dbReference>
<comment type="similarity">
    <text evidence="2">Belongs to the LarC family.</text>
</comment>
<sequence length="411" mass="43101">MHDDATRPARRGDEQPGRRLWIDAAAGVAGDMLLGALVDAGASLETIQAGVDAVIPGAVRLTQTEVERAGMRATKVDVTSLVPDPPHRHWTEIRRLLSQARLPGAATRRATAVFARIAEAEARAHGVDVEQVHFHEVGAWDSIADVVGVCVALEALGVHTITAGPVALGSGTVRAAHGEMPVPVPAVLELARGWQVRAGGQGELATPTGMALVVALAEACEPLPDLVPAAVGVGAGTRDVPERPNVVRVVVGTQTSPTERVVLLEANVDDLDPRLWPGVLAGLMSDGALDAWLTPIVMKKGRPAHTLAVLAAPDRADHLMARAFALVPTLGVRRSTLDRAALERTWRTVEVDGVPVRVKIGTRAGAIASVTPEFDDVARAARDLGEPERSVLARTIASADAAGYRVGRALE</sequence>
<dbReference type="PANTHER" id="PTHR36566:SF1">
    <property type="entry name" value="PYRIDINIUM-3,5-BISTHIOCARBOXYLIC ACID MONONUCLEOTIDE NICKEL INSERTION PROTEIN"/>
    <property type="match status" value="1"/>
</dbReference>
<comment type="catalytic activity">
    <reaction evidence="2">
        <text>Ni(II)-pyridinium-3,5-bisthiocarboxylate mononucleotide = pyridinium-3,5-bisthiocarboxylate mononucleotide + Ni(2+)</text>
        <dbReference type="Rhea" id="RHEA:54784"/>
        <dbReference type="ChEBI" id="CHEBI:49786"/>
        <dbReference type="ChEBI" id="CHEBI:137372"/>
        <dbReference type="ChEBI" id="CHEBI:137373"/>
        <dbReference type="EC" id="4.99.1.12"/>
    </reaction>
</comment>
<dbReference type="Gene3D" id="3.30.70.1380">
    <property type="entry name" value="Transcriptional regulatory protein pf0864 domain like"/>
    <property type="match status" value="1"/>
</dbReference>
<dbReference type="PANTHER" id="PTHR36566">
    <property type="entry name" value="NICKEL INSERTION PROTEIN-RELATED"/>
    <property type="match status" value="1"/>
</dbReference>
<accession>A0ABT9DAS1</accession>
<proteinExistence type="inferred from homology"/>
<dbReference type="EC" id="4.99.1.12" evidence="2"/>